<sequence>MKLKIHQVPNASETEIVINCQVVDERLEQLIKYITQYTYTLRAKKEGKFCFVPAEKIYYIDSVDSKTFLYSAETVYNSAESLIILENKLLDSTFVRISKNCILNIAYLESVHALWNHRLEASLFTGEKLIVTRHYIESLKAKIKG</sequence>
<evidence type="ECO:0000313" key="3">
    <source>
        <dbReference type="Proteomes" id="UP000653358"/>
    </source>
</evidence>
<evidence type="ECO:0000259" key="1">
    <source>
        <dbReference type="PROSITE" id="PS50930"/>
    </source>
</evidence>
<name>A0ABR6WPB6_9FIRM</name>
<comment type="caution">
    <text evidence="2">The sequence shown here is derived from an EMBL/GenBank/DDBJ whole genome shotgun (WGS) entry which is preliminary data.</text>
</comment>
<keyword evidence="3" id="KW-1185">Reference proteome</keyword>
<gene>
    <name evidence="2" type="ORF">GH807_13900</name>
</gene>
<dbReference type="RefSeq" id="WP_148605586.1">
    <property type="nucleotide sequence ID" value="NZ_RXYB01000022.1"/>
</dbReference>
<protein>
    <submittedName>
        <fullName evidence="2">LytTR family transcriptional regulator</fullName>
    </submittedName>
</protein>
<dbReference type="Pfam" id="PF04397">
    <property type="entry name" value="LytTR"/>
    <property type="match status" value="1"/>
</dbReference>
<accession>A0ABR6WPB6</accession>
<proteinExistence type="predicted"/>
<evidence type="ECO:0000313" key="2">
    <source>
        <dbReference type="EMBL" id="MBC3798133.1"/>
    </source>
</evidence>
<dbReference type="PANTHER" id="PTHR37299">
    <property type="entry name" value="TRANSCRIPTIONAL REGULATOR-RELATED"/>
    <property type="match status" value="1"/>
</dbReference>
<feature type="domain" description="HTH LytTR-type" evidence="1">
    <location>
        <begin position="41"/>
        <end position="145"/>
    </location>
</feature>
<dbReference type="PANTHER" id="PTHR37299:SF4">
    <property type="entry name" value="TRANSCRIPTIONAL REGULATOR"/>
    <property type="match status" value="1"/>
</dbReference>
<dbReference type="InterPro" id="IPR007492">
    <property type="entry name" value="LytTR_DNA-bd_dom"/>
</dbReference>
<dbReference type="Gene3D" id="2.40.50.1020">
    <property type="entry name" value="LytTr DNA-binding domain"/>
    <property type="match status" value="1"/>
</dbReference>
<dbReference type="PROSITE" id="PS50930">
    <property type="entry name" value="HTH_LYTTR"/>
    <property type="match status" value="1"/>
</dbReference>
<dbReference type="InterPro" id="IPR046947">
    <property type="entry name" value="LytR-like"/>
</dbReference>
<reference evidence="2 3" key="1">
    <citation type="journal article" date="2020" name="mSystems">
        <title>Defining Genomic and Predicted Metabolic Features of the Acetobacterium Genus.</title>
        <authorList>
            <person name="Ross D.E."/>
            <person name="Marshall C.W."/>
            <person name="Gulliver D."/>
            <person name="May H.D."/>
            <person name="Norman R.S."/>
        </authorList>
    </citation>
    <scope>NUCLEOTIDE SEQUENCE [LARGE SCALE GENOMIC DNA]</scope>
    <source>
        <strain evidence="2 3">DSM 9173</strain>
    </source>
</reference>
<dbReference type="Proteomes" id="UP000653358">
    <property type="component" value="Unassembled WGS sequence"/>
</dbReference>
<organism evidence="2 3">
    <name type="scientific">Acetobacterium tundrae</name>
    <dbReference type="NCBI Taxonomy" id="132932"/>
    <lineage>
        <taxon>Bacteria</taxon>
        <taxon>Bacillati</taxon>
        <taxon>Bacillota</taxon>
        <taxon>Clostridia</taxon>
        <taxon>Eubacteriales</taxon>
        <taxon>Eubacteriaceae</taxon>
        <taxon>Acetobacterium</taxon>
    </lineage>
</organism>
<dbReference type="EMBL" id="WJBB01000021">
    <property type="protein sequence ID" value="MBC3798133.1"/>
    <property type="molecule type" value="Genomic_DNA"/>
</dbReference>
<dbReference type="SMART" id="SM00850">
    <property type="entry name" value="LytTR"/>
    <property type="match status" value="1"/>
</dbReference>